<proteinExistence type="predicted"/>
<feature type="domain" description="STAS" evidence="1">
    <location>
        <begin position="25"/>
        <end position="112"/>
    </location>
</feature>
<evidence type="ECO:0000313" key="2">
    <source>
        <dbReference type="EMBL" id="MDX7988583.1"/>
    </source>
</evidence>
<dbReference type="Pfam" id="PF13466">
    <property type="entry name" value="STAS_2"/>
    <property type="match status" value="1"/>
</dbReference>
<dbReference type="RefSeq" id="WP_319930988.1">
    <property type="nucleotide sequence ID" value="NZ_VCDN01000060.1"/>
</dbReference>
<accession>A0ABU4SCQ4</accession>
<keyword evidence="3" id="KW-1185">Reference proteome</keyword>
<dbReference type="InterPro" id="IPR036513">
    <property type="entry name" value="STAS_dom_sf"/>
</dbReference>
<dbReference type="PANTHER" id="PTHR35849">
    <property type="entry name" value="BLR2341 PROTEIN"/>
    <property type="match status" value="1"/>
</dbReference>
<dbReference type="SUPFAM" id="SSF52091">
    <property type="entry name" value="SpoIIaa-like"/>
    <property type="match status" value="1"/>
</dbReference>
<reference evidence="3" key="1">
    <citation type="journal article" date="2024" name="Toxins">
        <title>Genome Sequence Analysis of Native Xenorhabdus Strains Isolated from Entomopathogenic Nematodes in Argentina.</title>
        <authorList>
            <person name="Palma L."/>
            <person name="Frizzo L."/>
            <person name="Kaiser S."/>
            <person name="Berry C."/>
            <person name="Caballero P."/>
            <person name="Bode H.B."/>
            <person name="Del Valle E.E."/>
        </authorList>
    </citation>
    <scope>NUCLEOTIDE SEQUENCE [LARGE SCALE GENOMIC DNA]</scope>
    <source>
        <strain evidence="3">12</strain>
    </source>
</reference>
<name>A0ABU4SCQ4_9GAMM</name>
<dbReference type="Gene3D" id="3.30.750.24">
    <property type="entry name" value="STAS domain"/>
    <property type="match status" value="1"/>
</dbReference>
<protein>
    <submittedName>
        <fullName evidence="2">Lipid asymmetry maintenance protein MlaB</fullName>
    </submittedName>
</protein>
<organism evidence="2 3">
    <name type="scientific">Xenorhabdus santafensis</name>
    <dbReference type="NCBI Taxonomy" id="2582833"/>
    <lineage>
        <taxon>Bacteria</taxon>
        <taxon>Pseudomonadati</taxon>
        <taxon>Pseudomonadota</taxon>
        <taxon>Gammaproteobacteria</taxon>
        <taxon>Enterobacterales</taxon>
        <taxon>Morganellaceae</taxon>
        <taxon>Xenorhabdus</taxon>
    </lineage>
</organism>
<dbReference type="Proteomes" id="UP001271890">
    <property type="component" value="Unassembled WGS sequence"/>
</dbReference>
<dbReference type="InterPro" id="IPR052746">
    <property type="entry name" value="MlaB_ABC_Transporter"/>
</dbReference>
<evidence type="ECO:0000313" key="3">
    <source>
        <dbReference type="Proteomes" id="UP001271890"/>
    </source>
</evidence>
<dbReference type="NCBIfam" id="NF033618">
    <property type="entry name" value="mlaB_1"/>
    <property type="match status" value="1"/>
</dbReference>
<dbReference type="PANTHER" id="PTHR35849:SF1">
    <property type="entry name" value="INTERMEMBRANE PHOSPHOLIPID TRANSPORT SYSTEM BINDING PROTEIN MLAB"/>
    <property type="match status" value="1"/>
</dbReference>
<dbReference type="InterPro" id="IPR049743">
    <property type="entry name" value="MlaB"/>
</dbReference>
<dbReference type="PROSITE" id="PS50801">
    <property type="entry name" value="STAS"/>
    <property type="match status" value="1"/>
</dbReference>
<comment type="caution">
    <text evidence="2">The sequence shown here is derived from an EMBL/GenBank/DDBJ whole genome shotgun (WGS) entry which is preliminary data.</text>
</comment>
<dbReference type="InterPro" id="IPR002645">
    <property type="entry name" value="STAS_dom"/>
</dbReference>
<dbReference type="EMBL" id="VCDN01000060">
    <property type="protein sequence ID" value="MDX7988583.1"/>
    <property type="molecule type" value="Genomic_DNA"/>
</dbReference>
<gene>
    <name evidence="2" type="primary">mlaB</name>
    <name evidence="2" type="ORF">FE392_14785</name>
</gene>
<evidence type="ECO:0000259" key="1">
    <source>
        <dbReference type="PROSITE" id="PS50801"/>
    </source>
</evidence>
<dbReference type="InterPro" id="IPR058548">
    <property type="entry name" value="MlaB-like_STAS"/>
</dbReference>
<dbReference type="CDD" id="cd07043">
    <property type="entry name" value="STAS_anti-anti-sigma_factors"/>
    <property type="match status" value="1"/>
</dbReference>
<sequence length="112" mass="12168">MEKNSSGSNVADNDIVSWEKTGSTLFLQGTLDRDSLLPLWQQKSSVLEDIVNIDVSQLSRVDSAGLALLVRLKGEFQQSGKALTFSNVGERLNTLIALYGVQSLLDDSQPNA</sequence>